<gene>
    <name evidence="2" type="ORF">NDU88_002885</name>
</gene>
<feature type="region of interest" description="Disordered" evidence="1">
    <location>
        <begin position="50"/>
        <end position="120"/>
    </location>
</feature>
<comment type="caution">
    <text evidence="2">The sequence shown here is derived from an EMBL/GenBank/DDBJ whole genome shotgun (WGS) entry which is preliminary data.</text>
</comment>
<name>A0AAV7KX12_PLEWA</name>
<reference evidence="2" key="1">
    <citation type="journal article" date="2022" name="bioRxiv">
        <title>Sequencing and chromosome-scale assembly of the giantPleurodeles waltlgenome.</title>
        <authorList>
            <person name="Brown T."/>
            <person name="Elewa A."/>
            <person name="Iarovenko S."/>
            <person name="Subramanian E."/>
            <person name="Araus A.J."/>
            <person name="Petzold A."/>
            <person name="Susuki M."/>
            <person name="Suzuki K.-i.T."/>
            <person name="Hayashi T."/>
            <person name="Toyoda A."/>
            <person name="Oliveira C."/>
            <person name="Osipova E."/>
            <person name="Leigh N.D."/>
            <person name="Simon A."/>
            <person name="Yun M.H."/>
        </authorList>
    </citation>
    <scope>NUCLEOTIDE SEQUENCE</scope>
    <source>
        <strain evidence="2">20211129_DDA</strain>
        <tissue evidence="2">Liver</tissue>
    </source>
</reference>
<feature type="compositionally biased region" description="Polar residues" evidence="1">
    <location>
        <begin position="57"/>
        <end position="72"/>
    </location>
</feature>
<dbReference type="AlphaFoldDB" id="A0AAV7KX12"/>
<sequence length="120" mass="13823">MEERIAIQEEEIKTRMAHKFNRHKLDYEHGRIYTFARKYETLRIKEKMNNGGEMASNYGNTDVSSDPGSSADETPPNKLDFQVEMRLIQMATPQPGRSRGRDRGGTRQAVGRGRDVKHKD</sequence>
<dbReference type="Proteomes" id="UP001066276">
    <property type="component" value="Chromosome 12"/>
</dbReference>
<evidence type="ECO:0000313" key="2">
    <source>
        <dbReference type="EMBL" id="KAJ1082720.1"/>
    </source>
</evidence>
<organism evidence="2 3">
    <name type="scientific">Pleurodeles waltl</name>
    <name type="common">Iberian ribbed newt</name>
    <dbReference type="NCBI Taxonomy" id="8319"/>
    <lineage>
        <taxon>Eukaryota</taxon>
        <taxon>Metazoa</taxon>
        <taxon>Chordata</taxon>
        <taxon>Craniata</taxon>
        <taxon>Vertebrata</taxon>
        <taxon>Euteleostomi</taxon>
        <taxon>Amphibia</taxon>
        <taxon>Batrachia</taxon>
        <taxon>Caudata</taxon>
        <taxon>Salamandroidea</taxon>
        <taxon>Salamandridae</taxon>
        <taxon>Pleurodelinae</taxon>
        <taxon>Pleurodeles</taxon>
    </lineage>
</organism>
<evidence type="ECO:0000313" key="3">
    <source>
        <dbReference type="Proteomes" id="UP001066276"/>
    </source>
</evidence>
<proteinExistence type="predicted"/>
<accession>A0AAV7KX12</accession>
<keyword evidence="3" id="KW-1185">Reference proteome</keyword>
<dbReference type="EMBL" id="JANPWB010000016">
    <property type="protein sequence ID" value="KAJ1082720.1"/>
    <property type="molecule type" value="Genomic_DNA"/>
</dbReference>
<evidence type="ECO:0000256" key="1">
    <source>
        <dbReference type="SAM" id="MobiDB-lite"/>
    </source>
</evidence>
<protein>
    <submittedName>
        <fullName evidence="2">Uncharacterized protein</fullName>
    </submittedName>
</protein>